<dbReference type="STRING" id="349161.Dred_1434"/>
<evidence type="ECO:0000313" key="3">
    <source>
        <dbReference type="Proteomes" id="UP000001556"/>
    </source>
</evidence>
<proteinExistence type="predicted"/>
<dbReference type="RefSeq" id="WP_011877783.1">
    <property type="nucleotide sequence ID" value="NC_009253.1"/>
</dbReference>
<dbReference type="GO" id="GO:0016740">
    <property type="term" value="F:transferase activity"/>
    <property type="evidence" value="ECO:0007669"/>
    <property type="project" value="TreeGrafter"/>
</dbReference>
<dbReference type="PANTHER" id="PTHR13754:SF18">
    <property type="entry name" value="7,8-DIHYDROPTERIN-6-METHYL-4-(BETA-D-RIBOFURANOSYL)-AMINOBENZENE-5'-PHOSPHATE SYNTHASE"/>
    <property type="match status" value="1"/>
</dbReference>
<dbReference type="InterPro" id="IPR052926">
    <property type="entry name" value="Metallo-beta-lactamase_dom"/>
</dbReference>
<accession>A4J4G1</accession>
<name>A4J4G1_DESRM</name>
<feature type="domain" description="Metallo-beta-lactamase" evidence="1">
    <location>
        <begin position="23"/>
        <end position="94"/>
    </location>
</feature>
<dbReference type="EMBL" id="CP000612">
    <property type="protein sequence ID" value="ABO49964.1"/>
    <property type="molecule type" value="Genomic_DNA"/>
</dbReference>
<dbReference type="eggNOG" id="COG1237">
    <property type="taxonomic scope" value="Bacteria"/>
</dbReference>
<dbReference type="PANTHER" id="PTHR13754">
    <property type="entry name" value="METALLO-BETA-LACTAMASE SUPERFAMILY PROTEIN"/>
    <property type="match status" value="1"/>
</dbReference>
<dbReference type="Proteomes" id="UP000001556">
    <property type="component" value="Chromosome"/>
</dbReference>
<keyword evidence="3" id="KW-1185">Reference proteome</keyword>
<dbReference type="HOGENOM" id="CLU_036012_0_0_9"/>
<dbReference type="CDD" id="cd07713">
    <property type="entry name" value="DHPS-like_MBL-fold"/>
    <property type="match status" value="1"/>
</dbReference>
<sequence length="276" mass="30527">MQLKITVIAENDVKKRYLLAEHGLSLLVKIGNYQLLFDTGQGLAIESNVRAMQLDLTKINAMALSHGHYDHTGGLKRALALSGPKPIYAHPGVFDDKYSTNREGEHKSVGIPFSKKELEMLGAEFHLQSTPIHLGSDIILSGQIPRTTDFEEINDRFVIKKDGKYEVDPLLDDQALFIKTAKGVVVIVGCSHSGIINILKYARQLTGEEDIYAVVGGTHLVEANEERLHRTIEELRAMKVEKLAVSHCTGFQAQVKLKETFGHGFVLNNVGNSICI</sequence>
<reference evidence="2 3" key="1">
    <citation type="submission" date="2007-03" db="EMBL/GenBank/DDBJ databases">
        <title>Complete sequence of Desulfotomaculum reducens MI-1.</title>
        <authorList>
            <consortium name="US DOE Joint Genome Institute"/>
            <person name="Copeland A."/>
            <person name="Lucas S."/>
            <person name="Lapidus A."/>
            <person name="Barry K."/>
            <person name="Detter J.C."/>
            <person name="Glavina del Rio T."/>
            <person name="Hammon N."/>
            <person name="Israni S."/>
            <person name="Dalin E."/>
            <person name="Tice H."/>
            <person name="Pitluck S."/>
            <person name="Sims D."/>
            <person name="Brettin T."/>
            <person name="Bruce D."/>
            <person name="Han C."/>
            <person name="Tapia R."/>
            <person name="Schmutz J."/>
            <person name="Larimer F."/>
            <person name="Land M."/>
            <person name="Hauser L."/>
            <person name="Kyrpides N."/>
            <person name="Kim E."/>
            <person name="Tebo B.M."/>
            <person name="Richardson P."/>
        </authorList>
    </citation>
    <scope>NUCLEOTIDE SEQUENCE [LARGE SCALE GENOMIC DNA]</scope>
    <source>
        <strain evidence="2 3">MI-1</strain>
    </source>
</reference>
<evidence type="ECO:0000313" key="2">
    <source>
        <dbReference type="EMBL" id="ABO49964.1"/>
    </source>
</evidence>
<dbReference type="InterPro" id="IPR036866">
    <property type="entry name" value="RibonucZ/Hydroxyglut_hydro"/>
</dbReference>
<organism evidence="2 3">
    <name type="scientific">Desulforamulus reducens (strain ATCC BAA-1160 / DSM 100696 / MI-1)</name>
    <name type="common">Desulfotomaculum reducens</name>
    <dbReference type="NCBI Taxonomy" id="349161"/>
    <lineage>
        <taxon>Bacteria</taxon>
        <taxon>Bacillati</taxon>
        <taxon>Bacillota</taxon>
        <taxon>Clostridia</taxon>
        <taxon>Eubacteriales</taxon>
        <taxon>Peptococcaceae</taxon>
        <taxon>Desulforamulus</taxon>
    </lineage>
</organism>
<evidence type="ECO:0000259" key="1">
    <source>
        <dbReference type="Pfam" id="PF00753"/>
    </source>
</evidence>
<dbReference type="InterPro" id="IPR001279">
    <property type="entry name" value="Metallo-B-lactamas"/>
</dbReference>
<gene>
    <name evidence="2" type="ordered locus">Dred_1434</name>
</gene>
<dbReference type="Gene3D" id="3.60.15.10">
    <property type="entry name" value="Ribonuclease Z/Hydroxyacylglutathione hydrolase-like"/>
    <property type="match status" value="1"/>
</dbReference>
<dbReference type="KEGG" id="drm:Dred_1434"/>
<dbReference type="SUPFAM" id="SSF56281">
    <property type="entry name" value="Metallo-hydrolase/oxidoreductase"/>
    <property type="match status" value="1"/>
</dbReference>
<protein>
    <submittedName>
        <fullName evidence="2">Beta-lactamase domain protein</fullName>
    </submittedName>
</protein>
<dbReference type="AlphaFoldDB" id="A4J4G1"/>
<dbReference type="InterPro" id="IPR041712">
    <property type="entry name" value="DHPS-like_MBL-fold"/>
</dbReference>
<dbReference type="Pfam" id="PF00753">
    <property type="entry name" value="Lactamase_B"/>
    <property type="match status" value="1"/>
</dbReference>